<comment type="subcellular location">
    <subcellularLocation>
        <location evidence="1">Cytoplasmic vesicle</location>
        <location evidence="1">Clathrin-coated vesicle</location>
    </subcellularLocation>
    <subcellularLocation>
        <location evidence="2">Golgi apparatus</location>
        <location evidence="2">trans-Golgi network</location>
    </subcellularLocation>
</comment>
<keyword evidence="4" id="KW-0968">Cytoplasmic vesicle</keyword>
<dbReference type="GO" id="GO:0032588">
    <property type="term" value="C:trans-Golgi network membrane"/>
    <property type="evidence" value="ECO:0007669"/>
    <property type="project" value="TreeGrafter"/>
</dbReference>
<name>A0A383WJ84_TETOB</name>
<feature type="region of interest" description="Disordered" evidence="5">
    <location>
        <begin position="545"/>
        <end position="589"/>
    </location>
</feature>
<dbReference type="PANTHER" id="PTHR21514">
    <property type="entry name" value="AP-4 COMPLEX ACCESSORY SUBUNIT TEPSIN"/>
    <property type="match status" value="1"/>
</dbReference>
<evidence type="ECO:0000256" key="1">
    <source>
        <dbReference type="ARBA" id="ARBA00004132"/>
    </source>
</evidence>
<dbReference type="EMBL" id="FNXT01001092">
    <property type="protein sequence ID" value="SZX71965.1"/>
    <property type="molecule type" value="Genomic_DNA"/>
</dbReference>
<dbReference type="CDD" id="cd03572">
    <property type="entry name" value="ENTH_like_Tepsin"/>
    <property type="match status" value="1"/>
</dbReference>
<dbReference type="SMART" id="SM00273">
    <property type="entry name" value="ENTH"/>
    <property type="match status" value="1"/>
</dbReference>
<dbReference type="Proteomes" id="UP000256970">
    <property type="component" value="Unassembled WGS sequence"/>
</dbReference>
<dbReference type="SUPFAM" id="SSF48464">
    <property type="entry name" value="ENTH/VHS domain"/>
    <property type="match status" value="1"/>
</dbReference>
<gene>
    <name evidence="8" type="ORF">BQ4739_LOCUS12067</name>
    <name evidence="9" type="ORF">BQ4739_LOCUS17167</name>
</gene>
<dbReference type="InterPro" id="IPR039273">
    <property type="entry name" value="TEPSIN"/>
</dbReference>
<organism evidence="9 10">
    <name type="scientific">Tetradesmus obliquus</name>
    <name type="common">Green alga</name>
    <name type="synonym">Acutodesmus obliquus</name>
    <dbReference type="NCBI Taxonomy" id="3088"/>
    <lineage>
        <taxon>Eukaryota</taxon>
        <taxon>Viridiplantae</taxon>
        <taxon>Chlorophyta</taxon>
        <taxon>core chlorophytes</taxon>
        <taxon>Chlorophyceae</taxon>
        <taxon>CS clade</taxon>
        <taxon>Sphaeropleales</taxon>
        <taxon>Scenedesmaceae</taxon>
        <taxon>Tetradesmus</taxon>
    </lineage>
</organism>
<evidence type="ECO:0000313" key="10">
    <source>
        <dbReference type="Proteomes" id="UP000256970"/>
    </source>
</evidence>
<dbReference type="PROSITE" id="PS50179">
    <property type="entry name" value="VHS"/>
    <property type="match status" value="1"/>
</dbReference>
<evidence type="ECO:0000313" key="8">
    <source>
        <dbReference type="EMBL" id="SZX71965.1"/>
    </source>
</evidence>
<evidence type="ECO:0000256" key="4">
    <source>
        <dbReference type="ARBA" id="ARBA00023329"/>
    </source>
</evidence>
<keyword evidence="10" id="KW-1185">Reference proteome</keyword>
<accession>A0A383WJ84</accession>
<evidence type="ECO:0008006" key="11">
    <source>
        <dbReference type="Google" id="ProtNLM"/>
    </source>
</evidence>
<evidence type="ECO:0000256" key="3">
    <source>
        <dbReference type="ARBA" id="ARBA00023034"/>
    </source>
</evidence>
<evidence type="ECO:0000256" key="5">
    <source>
        <dbReference type="SAM" id="MobiDB-lite"/>
    </source>
</evidence>
<evidence type="ECO:0000256" key="2">
    <source>
        <dbReference type="ARBA" id="ARBA00004601"/>
    </source>
</evidence>
<keyword evidence="3" id="KW-0333">Golgi apparatus</keyword>
<dbReference type="GO" id="GO:0043130">
    <property type="term" value="F:ubiquitin binding"/>
    <property type="evidence" value="ECO:0007669"/>
    <property type="project" value="InterPro"/>
</dbReference>
<dbReference type="GO" id="GO:0030136">
    <property type="term" value="C:clathrin-coated vesicle"/>
    <property type="evidence" value="ECO:0007669"/>
    <property type="project" value="UniProtKB-SubCell"/>
</dbReference>
<feature type="domain" description="VHS" evidence="6">
    <location>
        <begin position="17"/>
        <end position="80"/>
    </location>
</feature>
<dbReference type="InterPro" id="IPR035802">
    <property type="entry name" value="ENTH/VHS_tepsin"/>
</dbReference>
<dbReference type="GO" id="GO:0035091">
    <property type="term" value="F:phosphatidylinositol binding"/>
    <property type="evidence" value="ECO:0007669"/>
    <property type="project" value="InterPro"/>
</dbReference>
<dbReference type="EMBL" id="FNXT01001266">
    <property type="protein sequence ID" value="SZX76796.1"/>
    <property type="molecule type" value="Genomic_DNA"/>
</dbReference>
<dbReference type="PROSITE" id="PS50942">
    <property type="entry name" value="ENTH"/>
    <property type="match status" value="1"/>
</dbReference>
<sequence length="726" mass="73888">MATFIDTVQRFRKIEEATAQKDDPAPVYLLDEIADMARQSPEQAQAISDAVLKKLQVKSPVVKFKALRIIKHLCVKGCSQFQRSMQRNSSAVRELIHWRGEPDPFKGDVPNARVREFSKDVVEVLFNSAPITNTNNTLAAQGKIQGFGSGGPGEAAARSSSGHYGGIGSSGSNMGSGSYSGGFRSSGSSGLAAAQQAASQLTHAAQQALGEGPIAQGLASAANAIGGLLQPAGYGSRLNESGSYQDGGSDGFGYSSSSSYAAPAVSHVTASQVLGSEESVVDDITAPGGLRPLPDAADLRRFVDTASSMDGLRIAELLREKMESARWQVVLRALAALEAVLQRGSNQACGEVAVMFQSDAQPIRACLQSPQQQVQARAAAVLKLLLGVDVAVPAAAAAAASSKAGGKASAAAAAAKAPAMDLLIDDSPLEPAAAAAAAAAPASAAAGIDLLGDLSSPAAVAPAAAPAAAAPAAAAVDALFDGLGVSAGAPAAATPAAAGGDDMFGGLTVASPVPGAAAAAPAAAAAAPSKPAPLDDLLSGLAVGGSSSSPAANGSSGNLLSGFSPVKQQQQPQLTGMLPMQQQHQQQALPMQQPDLLGDFSMAAGPQQMMMQQQQLGFGMQPQLQVNGLQQQQQQQQQQHFGMPGLGMMQQQQPQQQWGMPTMAAGAFPQQQQHGMHMHSGSSGGAAAGSSAWKGHDDVSNLMRQVGHGGKYDPAFDFVSDEFKKH</sequence>
<proteinExistence type="predicted"/>
<dbReference type="PANTHER" id="PTHR21514:SF0">
    <property type="entry name" value="AP-4 COMPLEX ACCESSORY SUBUNIT TEPSIN"/>
    <property type="match status" value="1"/>
</dbReference>
<feature type="domain" description="ENTH" evidence="7">
    <location>
        <begin position="2"/>
        <end position="135"/>
    </location>
</feature>
<feature type="compositionally biased region" description="Low complexity" evidence="5">
    <location>
        <begin position="545"/>
        <end position="562"/>
    </location>
</feature>
<dbReference type="InterPro" id="IPR008942">
    <property type="entry name" value="ENTH_VHS"/>
</dbReference>
<dbReference type="Pfam" id="PF01417">
    <property type="entry name" value="ENTH"/>
    <property type="match status" value="1"/>
</dbReference>
<feature type="region of interest" description="Disordered" evidence="5">
    <location>
        <begin position="149"/>
        <end position="169"/>
    </location>
</feature>
<evidence type="ECO:0000313" key="9">
    <source>
        <dbReference type="EMBL" id="SZX76796.1"/>
    </source>
</evidence>
<dbReference type="STRING" id="3088.A0A383WJ84"/>
<dbReference type="InterPro" id="IPR002014">
    <property type="entry name" value="VHS_dom"/>
</dbReference>
<evidence type="ECO:0000259" key="7">
    <source>
        <dbReference type="PROSITE" id="PS50942"/>
    </source>
</evidence>
<dbReference type="Gene3D" id="1.25.40.90">
    <property type="match status" value="1"/>
</dbReference>
<dbReference type="InterPro" id="IPR013809">
    <property type="entry name" value="ENTH"/>
</dbReference>
<protein>
    <recommendedName>
        <fullName evidence="11">ENTH domain-containing protein</fullName>
    </recommendedName>
</protein>
<evidence type="ECO:0000259" key="6">
    <source>
        <dbReference type="PROSITE" id="PS50179"/>
    </source>
</evidence>
<feature type="compositionally biased region" description="Low complexity" evidence="5">
    <location>
        <begin position="577"/>
        <end position="589"/>
    </location>
</feature>
<reference evidence="9 10" key="1">
    <citation type="submission" date="2016-10" db="EMBL/GenBank/DDBJ databases">
        <authorList>
            <person name="Cai Z."/>
        </authorList>
    </citation>
    <scope>NUCLEOTIDE SEQUENCE [LARGE SCALE GENOMIC DNA]</scope>
</reference>
<dbReference type="AlphaFoldDB" id="A0A383WJ84"/>